<sequence length="390" mass="41031">MEDVSEVKRAGSSADTEDDQSTYTATTVTTAAPSENGFDDAAVSETDSNIRVAQHEATGGSTAGNPSSAAAVATAAESTSTSTLAPALAATSIGGSRTTASSEGARFASRLDETSLSSATDGLVLFDLTNCPGGKLCFSPHTIKTILDLKLLGIGYDRQRLTFIQIRNDLASRVAENVTVPAIELADGSHIVDSWDIAEYLERRHPDGAALFGSVAGKKLAAMLNSFGKTVLAPHIAPLAMNGVHKLLDPESQTYFSNDKIGKARWNKISNLTSAEKDTHVQQAVAKLEVLNAMLEADTLAAAGAASSTSADAVADAAARSASRSRSRSSVWLAGGSQPTHADFVVFGWYVFTRAAGQRYAKDIWYAHRAVGRWVDALLEWSGDIADDFV</sequence>
<dbReference type="Gene3D" id="3.40.30.10">
    <property type="entry name" value="Glutaredoxin"/>
    <property type="match status" value="1"/>
</dbReference>
<proteinExistence type="predicted"/>
<dbReference type="OrthoDB" id="4951845at2759"/>
<dbReference type="Gene3D" id="1.20.1050.10">
    <property type="match status" value="1"/>
</dbReference>
<evidence type="ECO:0000313" key="4">
    <source>
        <dbReference type="Proteomes" id="UP000246740"/>
    </source>
</evidence>
<dbReference type="EMBL" id="KZ819194">
    <property type="protein sequence ID" value="PWY99594.1"/>
    <property type="molecule type" value="Genomic_DNA"/>
</dbReference>
<dbReference type="InParanoid" id="A0A317XMR0"/>
<organism evidence="3 4">
    <name type="scientific">Testicularia cyperi</name>
    <dbReference type="NCBI Taxonomy" id="1882483"/>
    <lineage>
        <taxon>Eukaryota</taxon>
        <taxon>Fungi</taxon>
        <taxon>Dikarya</taxon>
        <taxon>Basidiomycota</taxon>
        <taxon>Ustilaginomycotina</taxon>
        <taxon>Ustilaginomycetes</taxon>
        <taxon>Ustilaginales</taxon>
        <taxon>Anthracoideaceae</taxon>
        <taxon>Testicularia</taxon>
    </lineage>
</organism>
<dbReference type="Proteomes" id="UP000246740">
    <property type="component" value="Unassembled WGS sequence"/>
</dbReference>
<evidence type="ECO:0000259" key="2">
    <source>
        <dbReference type="Pfam" id="PF13409"/>
    </source>
</evidence>
<dbReference type="SUPFAM" id="SSF52833">
    <property type="entry name" value="Thioredoxin-like"/>
    <property type="match status" value="1"/>
</dbReference>
<accession>A0A317XMR0</accession>
<dbReference type="InterPro" id="IPR036249">
    <property type="entry name" value="Thioredoxin-like_sf"/>
</dbReference>
<protein>
    <recommendedName>
        <fullName evidence="2">GST N-terminal domain-containing protein</fullName>
    </recommendedName>
</protein>
<name>A0A317XMR0_9BASI</name>
<evidence type="ECO:0000313" key="3">
    <source>
        <dbReference type="EMBL" id="PWY99594.1"/>
    </source>
</evidence>
<evidence type="ECO:0000256" key="1">
    <source>
        <dbReference type="SAM" id="MobiDB-lite"/>
    </source>
</evidence>
<feature type="compositionally biased region" description="Low complexity" evidence="1">
    <location>
        <begin position="22"/>
        <end position="32"/>
    </location>
</feature>
<dbReference type="STRING" id="1882483.A0A317XMR0"/>
<reference evidence="3 4" key="1">
    <citation type="journal article" date="2018" name="Mol. Biol. Evol.">
        <title>Broad Genomic Sampling Reveals a Smut Pathogenic Ancestry of the Fungal Clade Ustilaginomycotina.</title>
        <authorList>
            <person name="Kijpornyongpan T."/>
            <person name="Mondo S.J."/>
            <person name="Barry K."/>
            <person name="Sandor L."/>
            <person name="Lee J."/>
            <person name="Lipzen A."/>
            <person name="Pangilinan J."/>
            <person name="LaButti K."/>
            <person name="Hainaut M."/>
            <person name="Henrissat B."/>
            <person name="Grigoriev I.V."/>
            <person name="Spatafora J.W."/>
            <person name="Aime M.C."/>
        </authorList>
    </citation>
    <scope>NUCLEOTIDE SEQUENCE [LARGE SCALE GENOMIC DNA]</scope>
    <source>
        <strain evidence="3 4">MCA 3645</strain>
    </source>
</reference>
<keyword evidence="4" id="KW-1185">Reference proteome</keyword>
<feature type="domain" description="GST N-terminal" evidence="2">
    <location>
        <begin position="138"/>
        <end position="203"/>
    </location>
</feature>
<feature type="region of interest" description="Disordered" evidence="1">
    <location>
        <begin position="1"/>
        <end position="39"/>
    </location>
</feature>
<dbReference type="AlphaFoldDB" id="A0A317XMR0"/>
<gene>
    <name evidence="3" type="ORF">BCV70DRAFT_200526</name>
</gene>
<dbReference type="Pfam" id="PF13409">
    <property type="entry name" value="GST_N_2"/>
    <property type="match status" value="1"/>
</dbReference>
<dbReference type="InterPro" id="IPR004045">
    <property type="entry name" value="Glutathione_S-Trfase_N"/>
</dbReference>